<keyword evidence="5 8" id="KW-0378">Hydrolase</keyword>
<evidence type="ECO:0000313" key="10">
    <source>
        <dbReference type="Proteomes" id="UP000178869"/>
    </source>
</evidence>
<sequence>MGLGVLNNGLANTPPMGWNSWNKFACQVDERLIKETAEAMVSSGMCDAGYQYVVIDDCWSRRFRGRHGNLRASTKNFPLGIPALADYIHSLGLKFGIYTCAGIKTCQGYPGSYKKADRDAQLFADWGVDYVKVDWCYTRKPFVRSVLDPRVAYGEWRDAILKTGRPIVLSICEWGGSKPWEWAGDVGHLWRTTGDIGDKWIASVSNKHIFGLGVIDIIDRNADLWSYAGPGHWNDPDMLEVGNGGMTFEEYKTHFSLWCMMAAPLMTGNDLRNMSEDTRKILTAKEVVAINQDPFGQQGRRVLTTQNGIEIWKKDLRPIVPEGDVSLQNVAVAFFNRSDVSQSIRFDPASLRIYYPRMRIHNLWEPALVDERESHYGFWDKTMQIAVDNIPPHGTVILRLEELWWDPIGWNWG</sequence>
<dbReference type="InterPro" id="IPR013785">
    <property type="entry name" value="Aldolase_TIM"/>
</dbReference>
<dbReference type="Proteomes" id="UP000178869">
    <property type="component" value="Unassembled WGS sequence"/>
</dbReference>
<dbReference type="SUPFAM" id="SSF51445">
    <property type="entry name" value="(Trans)glycosidases"/>
    <property type="match status" value="1"/>
</dbReference>
<dbReference type="AlphaFoldDB" id="A0A1G2PEZ8"/>
<dbReference type="GO" id="GO:0004557">
    <property type="term" value="F:alpha-galactosidase activity"/>
    <property type="evidence" value="ECO:0007669"/>
    <property type="project" value="UniProtKB-EC"/>
</dbReference>
<keyword evidence="6 8" id="KW-1015">Disulfide bond</keyword>
<comment type="similarity">
    <text evidence="2 8">Belongs to the glycosyl hydrolase 27 family.</text>
</comment>
<keyword evidence="7 8" id="KW-0326">Glycosidase</keyword>
<evidence type="ECO:0000256" key="1">
    <source>
        <dbReference type="ARBA" id="ARBA00001255"/>
    </source>
</evidence>
<dbReference type="InterPro" id="IPR017853">
    <property type="entry name" value="GH"/>
</dbReference>
<evidence type="ECO:0000256" key="4">
    <source>
        <dbReference type="ARBA" id="ARBA00022729"/>
    </source>
</evidence>
<protein>
    <recommendedName>
        <fullName evidence="3 8">Alpha-galactosidase</fullName>
        <ecNumber evidence="3 8">3.2.1.22</ecNumber>
    </recommendedName>
    <alternativeName>
        <fullName evidence="8">Melibiase</fullName>
    </alternativeName>
</protein>
<dbReference type="SUPFAM" id="SSF51011">
    <property type="entry name" value="Glycosyl hydrolase domain"/>
    <property type="match status" value="1"/>
</dbReference>
<evidence type="ECO:0000256" key="8">
    <source>
        <dbReference type="RuleBase" id="RU361168"/>
    </source>
</evidence>
<dbReference type="Pfam" id="PF16499">
    <property type="entry name" value="Melibiase_2"/>
    <property type="match status" value="1"/>
</dbReference>
<dbReference type="FunFam" id="3.20.20.70:FF:000202">
    <property type="entry name" value="Alpha-galactosidase"/>
    <property type="match status" value="1"/>
</dbReference>
<keyword evidence="4" id="KW-0732">Signal</keyword>
<dbReference type="InterPro" id="IPR002241">
    <property type="entry name" value="Glyco_hydro_27"/>
</dbReference>
<proteinExistence type="inferred from homology"/>
<dbReference type="EMBL" id="MHSR01000012">
    <property type="protein sequence ID" value="OHA46853.1"/>
    <property type="molecule type" value="Genomic_DNA"/>
</dbReference>
<dbReference type="GO" id="GO:0016052">
    <property type="term" value="P:carbohydrate catabolic process"/>
    <property type="evidence" value="ECO:0007669"/>
    <property type="project" value="UniProtKB-ARBA"/>
</dbReference>
<evidence type="ECO:0000256" key="2">
    <source>
        <dbReference type="ARBA" id="ARBA00009743"/>
    </source>
</evidence>
<evidence type="ECO:0000313" key="9">
    <source>
        <dbReference type="EMBL" id="OHA46853.1"/>
    </source>
</evidence>
<evidence type="ECO:0000256" key="7">
    <source>
        <dbReference type="ARBA" id="ARBA00023295"/>
    </source>
</evidence>
<evidence type="ECO:0000256" key="5">
    <source>
        <dbReference type="ARBA" id="ARBA00022801"/>
    </source>
</evidence>
<reference evidence="9 10" key="1">
    <citation type="journal article" date="2016" name="Nat. Commun.">
        <title>Thousands of microbial genomes shed light on interconnected biogeochemical processes in an aquifer system.</title>
        <authorList>
            <person name="Anantharaman K."/>
            <person name="Brown C.T."/>
            <person name="Hug L.A."/>
            <person name="Sharon I."/>
            <person name="Castelle C.J."/>
            <person name="Probst A.J."/>
            <person name="Thomas B.C."/>
            <person name="Singh A."/>
            <person name="Wilkins M.J."/>
            <person name="Karaoz U."/>
            <person name="Brodie E.L."/>
            <person name="Williams K.H."/>
            <person name="Hubbard S.S."/>
            <person name="Banfield J.F."/>
        </authorList>
    </citation>
    <scope>NUCLEOTIDE SEQUENCE [LARGE SCALE GENOMIC DNA]</scope>
</reference>
<organism evidence="9 10">
    <name type="scientific">Candidatus Terrybacteria bacterium RIFCSPHIGHO2_01_FULL_43_35</name>
    <dbReference type="NCBI Taxonomy" id="1802361"/>
    <lineage>
        <taxon>Bacteria</taxon>
        <taxon>Candidatus Terryibacteriota</taxon>
    </lineage>
</organism>
<dbReference type="PANTHER" id="PTHR11452">
    <property type="entry name" value="ALPHA-GALACTOSIDASE/ALPHA-N-ACETYLGALACTOSAMINIDASE"/>
    <property type="match status" value="1"/>
</dbReference>
<dbReference type="Gene3D" id="3.20.20.70">
    <property type="entry name" value="Aldolase class I"/>
    <property type="match status" value="1"/>
</dbReference>
<name>A0A1G2PEZ8_9BACT</name>
<dbReference type="EC" id="3.2.1.22" evidence="3 8"/>
<comment type="catalytic activity">
    <reaction evidence="1 8">
        <text>Hydrolysis of terminal, non-reducing alpha-D-galactose residues in alpha-D-galactosides, including galactose oligosaccharides, galactomannans and galactolipids.</text>
        <dbReference type="EC" id="3.2.1.22"/>
    </reaction>
</comment>
<comment type="caution">
    <text evidence="9">The sequence shown here is derived from an EMBL/GenBank/DDBJ whole genome shotgun (WGS) entry which is preliminary data.</text>
</comment>
<dbReference type="PANTHER" id="PTHR11452:SF75">
    <property type="entry name" value="ALPHA-GALACTOSIDASE MEL1"/>
    <property type="match status" value="1"/>
</dbReference>
<dbReference type="Gene3D" id="2.60.40.1180">
    <property type="entry name" value="Golgi alpha-mannosidase II"/>
    <property type="match status" value="1"/>
</dbReference>
<evidence type="ECO:0000256" key="3">
    <source>
        <dbReference type="ARBA" id="ARBA00012755"/>
    </source>
</evidence>
<evidence type="ECO:0000256" key="6">
    <source>
        <dbReference type="ARBA" id="ARBA00023157"/>
    </source>
</evidence>
<gene>
    <name evidence="9" type="ORF">A2828_01510</name>
</gene>
<dbReference type="InterPro" id="IPR013780">
    <property type="entry name" value="Glyco_hydro_b"/>
</dbReference>
<dbReference type="PRINTS" id="PR00740">
    <property type="entry name" value="GLHYDRLASE27"/>
</dbReference>
<accession>A0A1G2PEZ8</accession>
<dbReference type="CDD" id="cd14792">
    <property type="entry name" value="GH27"/>
    <property type="match status" value="1"/>
</dbReference>